<comment type="caution">
    <text evidence="2">The sequence shown here is derived from an EMBL/GenBank/DDBJ whole genome shotgun (WGS) entry which is preliminary data.</text>
</comment>
<dbReference type="PANTHER" id="PTHR38645:SF1">
    <property type="entry name" value="YALI0F12243P"/>
    <property type="match status" value="1"/>
</dbReference>
<dbReference type="Proteomes" id="UP000664521">
    <property type="component" value="Unassembled WGS sequence"/>
</dbReference>
<evidence type="ECO:0000313" key="2">
    <source>
        <dbReference type="EMBL" id="CAF9914946.1"/>
    </source>
</evidence>
<accession>A0A8H3F624</accession>
<sequence length="275" mass="29612">MDSMRTLNTSLPKAPRKQPPEQLLSVFKAAALSVTNLYKTAASDQDQARKQGYQEALDELLHFLDKESLGFGDGEGWKVRQWATERYDGSPPVLESHESDDDKIDMGTQVRGSPPAIQRKLSREALSARHPTPSSSPTRMVSTTSQTLPPVQESNEAVPKPGIFSFTTPIPYPQEVEMQVSEPSDDPNQASQTQTTPNAATPTLRVGVVSRGARTPHRSVGTRSTRHNTRSTHSAKSLGPGAGSKRGISFGEFFDIGGSGDRDSLGGGGKKGRTG</sequence>
<organism evidence="2 3">
    <name type="scientific">Heterodermia speciosa</name>
    <dbReference type="NCBI Taxonomy" id="116794"/>
    <lineage>
        <taxon>Eukaryota</taxon>
        <taxon>Fungi</taxon>
        <taxon>Dikarya</taxon>
        <taxon>Ascomycota</taxon>
        <taxon>Pezizomycotina</taxon>
        <taxon>Lecanoromycetes</taxon>
        <taxon>OSLEUM clade</taxon>
        <taxon>Lecanoromycetidae</taxon>
        <taxon>Caliciales</taxon>
        <taxon>Physciaceae</taxon>
        <taxon>Heterodermia</taxon>
    </lineage>
</organism>
<feature type="region of interest" description="Disordered" evidence="1">
    <location>
        <begin position="1"/>
        <end position="20"/>
    </location>
</feature>
<name>A0A8H3F624_9LECA</name>
<protein>
    <submittedName>
        <fullName evidence="2">Uncharacterized protein</fullName>
    </submittedName>
</protein>
<dbReference type="PANTHER" id="PTHR38645">
    <property type="entry name" value="CHROMOSOME 9, WHOLE GENOME SHOTGUN SEQUENCE"/>
    <property type="match status" value="1"/>
</dbReference>
<dbReference type="AlphaFoldDB" id="A0A8H3F624"/>
<feature type="compositionally biased region" description="Polar residues" evidence="1">
    <location>
        <begin position="1"/>
        <end position="11"/>
    </location>
</feature>
<feature type="compositionally biased region" description="Low complexity" evidence="1">
    <location>
        <begin position="187"/>
        <end position="203"/>
    </location>
</feature>
<proteinExistence type="predicted"/>
<feature type="compositionally biased region" description="Polar residues" evidence="1">
    <location>
        <begin position="132"/>
        <end position="155"/>
    </location>
</feature>
<gene>
    <name evidence="2" type="ORF">HETSPECPRED_002245</name>
</gene>
<dbReference type="EMBL" id="CAJPDS010000015">
    <property type="protein sequence ID" value="CAF9914946.1"/>
    <property type="molecule type" value="Genomic_DNA"/>
</dbReference>
<dbReference type="OrthoDB" id="21418at2759"/>
<evidence type="ECO:0000256" key="1">
    <source>
        <dbReference type="SAM" id="MobiDB-lite"/>
    </source>
</evidence>
<feature type="region of interest" description="Disordered" evidence="1">
    <location>
        <begin position="88"/>
        <end position="275"/>
    </location>
</feature>
<keyword evidence="3" id="KW-1185">Reference proteome</keyword>
<evidence type="ECO:0000313" key="3">
    <source>
        <dbReference type="Proteomes" id="UP000664521"/>
    </source>
</evidence>
<reference evidence="2" key="1">
    <citation type="submission" date="2021-03" db="EMBL/GenBank/DDBJ databases">
        <authorList>
            <person name="Tagirdzhanova G."/>
        </authorList>
    </citation>
    <scope>NUCLEOTIDE SEQUENCE</scope>
</reference>